<dbReference type="AlphaFoldDB" id="Q9HKI0"/>
<dbReference type="FunCoup" id="Q9HKI0">
    <property type="interactions" value="68"/>
</dbReference>
<evidence type="ECO:0000313" key="4">
    <source>
        <dbReference type="EMBL" id="CAC11758.1"/>
    </source>
</evidence>
<dbReference type="PRINTS" id="PR00146">
    <property type="entry name" value="DHPICSNTHASE"/>
</dbReference>
<dbReference type="GO" id="GO:0008840">
    <property type="term" value="F:4-hydroxy-tetrahydrodipicolinate synthase activity"/>
    <property type="evidence" value="ECO:0007669"/>
    <property type="project" value="TreeGrafter"/>
</dbReference>
<evidence type="ECO:0000256" key="1">
    <source>
        <dbReference type="ARBA" id="ARBA00023239"/>
    </source>
</evidence>
<evidence type="ECO:0000256" key="2">
    <source>
        <dbReference type="PIRSR" id="PIRSR001365-1"/>
    </source>
</evidence>
<dbReference type="KEGG" id="tac:Ta0619"/>
<dbReference type="CDD" id="cd00953">
    <property type="entry name" value="KDG_aldolase"/>
    <property type="match status" value="1"/>
</dbReference>
<dbReference type="PANTHER" id="PTHR12128">
    <property type="entry name" value="DIHYDRODIPICOLINATE SYNTHASE"/>
    <property type="match status" value="1"/>
</dbReference>
<proteinExistence type="predicted"/>
<dbReference type="EMBL" id="AL445064">
    <property type="protein sequence ID" value="CAC11758.1"/>
    <property type="molecule type" value="Genomic_DNA"/>
</dbReference>
<dbReference type="PANTHER" id="PTHR12128:SF66">
    <property type="entry name" value="4-HYDROXY-2-OXOGLUTARATE ALDOLASE, MITOCHONDRIAL"/>
    <property type="match status" value="1"/>
</dbReference>
<dbReference type="OrthoDB" id="350860at2157"/>
<organism evidence="4 5">
    <name type="scientific">Thermoplasma acidophilum (strain ATCC 25905 / DSM 1728 / JCM 9062 / NBRC 15155 / AMRC-C165)</name>
    <dbReference type="NCBI Taxonomy" id="273075"/>
    <lineage>
        <taxon>Archaea</taxon>
        <taxon>Methanobacteriati</taxon>
        <taxon>Thermoplasmatota</taxon>
        <taxon>Thermoplasmata</taxon>
        <taxon>Thermoplasmatales</taxon>
        <taxon>Thermoplasmataceae</taxon>
        <taxon>Thermoplasma</taxon>
    </lineage>
</organism>
<dbReference type="RefSeq" id="WP_010901042.1">
    <property type="nucleotide sequence ID" value="NC_002578.1"/>
</dbReference>
<reference evidence="4 5" key="1">
    <citation type="journal article" date="2000" name="Nature">
        <title>The genome sequence of the thermoacidophilic scavenger Thermoplasma acidophilum.</title>
        <authorList>
            <person name="Ruepp A."/>
            <person name="Graml W."/>
            <person name="Santos-Martinez M.L."/>
            <person name="Koretke K.K."/>
            <person name="Volker C."/>
            <person name="Mewes H.W."/>
            <person name="Frishman D."/>
            <person name="Stocker S."/>
            <person name="Lupas A.N."/>
            <person name="Baumeister W."/>
        </authorList>
    </citation>
    <scope>NUCLEOTIDE SEQUENCE [LARGE SCALE GENOMIC DNA]</scope>
    <source>
        <strain evidence="5">ATCC 25905 / DSM 1728 / JCM 9062 / NBRC 15155 / AMRC-C165</strain>
    </source>
</reference>
<feature type="binding site" evidence="3">
    <location>
        <position position="197"/>
    </location>
    <ligand>
        <name>pyruvate</name>
        <dbReference type="ChEBI" id="CHEBI:15361"/>
    </ligand>
</feature>
<dbReference type="Proteomes" id="UP000001024">
    <property type="component" value="Chromosome"/>
</dbReference>
<dbReference type="HOGENOM" id="CLU_049343_5_1_2"/>
<evidence type="ECO:0000256" key="3">
    <source>
        <dbReference type="PIRSR" id="PIRSR001365-2"/>
    </source>
</evidence>
<feature type="active site" description="Proton donor/acceptor" evidence="2">
    <location>
        <position position="127"/>
    </location>
</feature>
<dbReference type="InterPro" id="IPR002220">
    <property type="entry name" value="DapA-like"/>
</dbReference>
<protein>
    <submittedName>
        <fullName evidence="4">Probable 2-keto-3-deoxy gluconate aldolase</fullName>
    </submittedName>
</protein>
<dbReference type="SUPFAM" id="SSF51569">
    <property type="entry name" value="Aldolase"/>
    <property type="match status" value="1"/>
</dbReference>
<dbReference type="PaxDb" id="273075-Ta0619"/>
<keyword evidence="5" id="KW-1185">Reference proteome</keyword>
<accession>Q9HKI0</accession>
<dbReference type="Pfam" id="PF00701">
    <property type="entry name" value="DHDPS"/>
    <property type="match status" value="1"/>
</dbReference>
<name>Q9HKI0_THEAC</name>
<sequence>MPFKIVPILTPFRGNEIDGEKFKDHCLKLLRDGIDMIFVAGTNGMGPALSFQEKKMLAEYCSDITDRVIFQVGSLNLEESIELARIARSMNFYAVAALPPFYFGGIPEEWIIRYYTQISEVMETFIYNYPKFTGYDINADLARKIKKKGGNILGVKDTVSDIDHMMRYKYLIDDFMVFSGPSNYILHAAVNGLDGAVAAAGNYATEMFVQILDDTARYGRANQIIIDEIFDAASRYGQWASNYSLVRILRGYDAGDPRPPFYPLDDHTEEKLRSEVRSIMQKYGRESKL</sequence>
<dbReference type="InterPro" id="IPR013785">
    <property type="entry name" value="Aldolase_TIM"/>
</dbReference>
<feature type="active site" description="Schiff-base intermediate with substrate" evidence="2">
    <location>
        <position position="156"/>
    </location>
</feature>
<dbReference type="Gene3D" id="3.20.20.70">
    <property type="entry name" value="Aldolase class I"/>
    <property type="match status" value="1"/>
</dbReference>
<dbReference type="EnsemblBacteria" id="CAC11758">
    <property type="protein sequence ID" value="CAC11758"/>
    <property type="gene ID" value="CAC11758"/>
</dbReference>
<dbReference type="PIRSF" id="PIRSF001365">
    <property type="entry name" value="DHDPS"/>
    <property type="match status" value="1"/>
</dbReference>
<dbReference type="SMART" id="SM01130">
    <property type="entry name" value="DHDPS"/>
    <property type="match status" value="1"/>
</dbReference>
<gene>
    <name evidence="4" type="ordered locus">Ta0619</name>
</gene>
<dbReference type="GO" id="GO:0008675">
    <property type="term" value="F:2-dehydro-3-deoxy-phosphogluconate aldolase activity"/>
    <property type="evidence" value="ECO:0007669"/>
    <property type="project" value="UniProtKB-ARBA"/>
</dbReference>
<dbReference type="STRING" id="273075.gene:9571838"/>
<dbReference type="eggNOG" id="arCOG04172">
    <property type="taxonomic scope" value="Archaea"/>
</dbReference>
<dbReference type="InParanoid" id="Q9HKI0"/>
<evidence type="ECO:0000313" key="5">
    <source>
        <dbReference type="Proteomes" id="UP000001024"/>
    </source>
</evidence>
<keyword evidence="1" id="KW-0456">Lyase</keyword>